<dbReference type="InterPro" id="IPR001841">
    <property type="entry name" value="Znf_RING"/>
</dbReference>
<dbReference type="InterPro" id="IPR013083">
    <property type="entry name" value="Znf_RING/FYVE/PHD"/>
</dbReference>
<dbReference type="PROSITE" id="PS50089">
    <property type="entry name" value="ZF_RING_2"/>
    <property type="match status" value="1"/>
</dbReference>
<dbReference type="Gene3D" id="3.30.40.10">
    <property type="entry name" value="Zinc/RING finger domain, C3HC4 (zinc finger)"/>
    <property type="match status" value="1"/>
</dbReference>
<evidence type="ECO:0000256" key="2">
    <source>
        <dbReference type="SAM" id="MobiDB-lite"/>
    </source>
</evidence>
<evidence type="ECO:0000313" key="5">
    <source>
        <dbReference type="Proteomes" id="UP000799440"/>
    </source>
</evidence>
<name>A0A6A6VNF7_9PLEO</name>
<gene>
    <name evidence="4" type="ORF">M011DRAFT_523003</name>
</gene>
<dbReference type="GO" id="GO:0008270">
    <property type="term" value="F:zinc ion binding"/>
    <property type="evidence" value="ECO:0007669"/>
    <property type="project" value="UniProtKB-KW"/>
</dbReference>
<dbReference type="AlphaFoldDB" id="A0A6A6VNF7"/>
<dbReference type="SUPFAM" id="SSF57850">
    <property type="entry name" value="RING/U-box"/>
    <property type="match status" value="1"/>
</dbReference>
<evidence type="ECO:0000256" key="1">
    <source>
        <dbReference type="PROSITE-ProRule" id="PRU00175"/>
    </source>
</evidence>
<feature type="region of interest" description="Disordered" evidence="2">
    <location>
        <begin position="169"/>
        <end position="214"/>
    </location>
</feature>
<dbReference type="EMBL" id="MU006561">
    <property type="protein sequence ID" value="KAF2752152.1"/>
    <property type="molecule type" value="Genomic_DNA"/>
</dbReference>
<keyword evidence="1" id="KW-0863">Zinc-finger</keyword>
<dbReference type="OrthoDB" id="3798356at2759"/>
<keyword evidence="1" id="KW-0479">Metal-binding</keyword>
<keyword evidence="5" id="KW-1185">Reference proteome</keyword>
<keyword evidence="1" id="KW-0862">Zinc</keyword>
<evidence type="ECO:0000259" key="3">
    <source>
        <dbReference type="PROSITE" id="PS50089"/>
    </source>
</evidence>
<evidence type="ECO:0000313" key="4">
    <source>
        <dbReference type="EMBL" id="KAF2752152.1"/>
    </source>
</evidence>
<proteinExistence type="predicted"/>
<protein>
    <recommendedName>
        <fullName evidence="3">RING-type domain-containing protein</fullName>
    </recommendedName>
</protein>
<reference evidence="4" key="1">
    <citation type="journal article" date="2020" name="Stud. Mycol.">
        <title>101 Dothideomycetes genomes: a test case for predicting lifestyles and emergence of pathogens.</title>
        <authorList>
            <person name="Haridas S."/>
            <person name="Albert R."/>
            <person name="Binder M."/>
            <person name="Bloem J."/>
            <person name="Labutti K."/>
            <person name="Salamov A."/>
            <person name="Andreopoulos B."/>
            <person name="Baker S."/>
            <person name="Barry K."/>
            <person name="Bills G."/>
            <person name="Bluhm B."/>
            <person name="Cannon C."/>
            <person name="Castanera R."/>
            <person name="Culley D."/>
            <person name="Daum C."/>
            <person name="Ezra D."/>
            <person name="Gonzalez J."/>
            <person name="Henrissat B."/>
            <person name="Kuo A."/>
            <person name="Liang C."/>
            <person name="Lipzen A."/>
            <person name="Lutzoni F."/>
            <person name="Magnuson J."/>
            <person name="Mondo S."/>
            <person name="Nolan M."/>
            <person name="Ohm R."/>
            <person name="Pangilinan J."/>
            <person name="Park H.-J."/>
            <person name="Ramirez L."/>
            <person name="Alfaro M."/>
            <person name="Sun H."/>
            <person name="Tritt A."/>
            <person name="Yoshinaga Y."/>
            <person name="Zwiers L.-H."/>
            <person name="Turgeon B."/>
            <person name="Goodwin S."/>
            <person name="Spatafora J."/>
            <person name="Crous P."/>
            <person name="Grigoriev I."/>
        </authorList>
    </citation>
    <scope>NUCLEOTIDE SEQUENCE</scope>
    <source>
        <strain evidence="4">CBS 119925</strain>
    </source>
</reference>
<sequence length="296" mass="33262">MSTTNPELSTYLTHLTHLTPLSPFSLPPTDRTCPICYEPYLPYAVLSPHPSNPQIHPEGEYPVRVRSLHPHTQCRHVFGSKCIEAHLRSQGPWCTRCPTCREEWFDWPEDARWGDEERGREGVRMQLPRLREIDVVGDEGVRRGEVYAYPHVTRVYAVREVEQLDGRALVPGQGAGGGGVMTEEDGLASWSSTEDVHERRGERTTTSNADASGLGNRGRIDRTIGFLERMLRNADVRDGDAEVAERVVALEVAAESLWGKVVTRREDVQEESVVDDTPRPGQISVVQMRQVEQTGQ</sequence>
<feature type="compositionally biased region" description="Basic and acidic residues" evidence="2">
    <location>
        <begin position="194"/>
        <end position="203"/>
    </location>
</feature>
<dbReference type="Proteomes" id="UP000799440">
    <property type="component" value="Unassembled WGS sequence"/>
</dbReference>
<feature type="domain" description="RING-type" evidence="3">
    <location>
        <begin position="33"/>
        <end position="101"/>
    </location>
</feature>
<organism evidence="4 5">
    <name type="scientific">Sporormia fimetaria CBS 119925</name>
    <dbReference type="NCBI Taxonomy" id="1340428"/>
    <lineage>
        <taxon>Eukaryota</taxon>
        <taxon>Fungi</taxon>
        <taxon>Dikarya</taxon>
        <taxon>Ascomycota</taxon>
        <taxon>Pezizomycotina</taxon>
        <taxon>Dothideomycetes</taxon>
        <taxon>Pleosporomycetidae</taxon>
        <taxon>Pleosporales</taxon>
        <taxon>Sporormiaceae</taxon>
        <taxon>Sporormia</taxon>
    </lineage>
</organism>
<accession>A0A6A6VNF7</accession>